<evidence type="ECO:0000313" key="1">
    <source>
        <dbReference type="EMBL" id="KAJ2969693.1"/>
    </source>
</evidence>
<sequence length="1027" mass="115796">MAAEDDLPALQSRQSDRNESTSVPDLILRETQYLYSFTLLLAFISCVAWYSVYNAKKQENVVQSHVKGPGGKPLPVTKKSTKDNGERKLGPHFGSAAKNVFRYLSAIIFVSYVATGASMFDHAFYHDNPYKWSKEGLPWAGEWTVVHILGSIFFYLYIVFSLFDWRKGPNVVHLLIWILGLAGEIVLFSATFTAAAKCHFVKPQFQAVGRSCIDRWTKIDLVLYFVRILHLIALIGVFCIAWIGKIRSKSRNVEDGLEHEQTPLLNGHHRSYETHNGNTNGTQPNGNQANGTQPNGAQTNGRDSYSRRSRGRTMSNATKSSAAATRKDDNAAFYRPQKLPHKTWWEYIRGYSLFFPYLWPKDSVRLQLQVLICFILVIIQRIVNIIVPSQIGEVVKQLNYAIKEVNNGQPLTMDLFPLRASLMLGLLWILQGMLGPLRSLLWIPVSQYSYRGLTTAAFNHVHSLSLDFHLSKRTGEVLSALNKGSSINSFLEQVTFQVIPMLFDLILSITVFYFKFGPLYAQINLIDTCWYLYMTIKMASTRADQRREMTNADREEEAVKNDSISSYETVKYFNAEEYESKRYRDKVGAFQHAEAKVQMGMVMMNICQTIVFNLGRILAALICGWQVAIGMRQSEDWFVVISYLTQLQGPLNFFGTFYRTVQQSMISGERLLELFKIQPTVVDTPHAKPLQEFTGHIRWNNVSFSYDRRRPALRNISFECLPGTTTAFVGESGGGKSTLFRHMFRYYDCDEGSIELDGKNVRDLTISSVRRHIGVVPQDTTLFNESLMYNLKYANPNATKEEVYAACKAASIHDRILSFPDQYETQVGERGLRLSGGEKQRVAIARTILKDPRIIMLDEATSALDSHTEQEIQDNVWNIGQGRTLLIIAHRLSTITHADQIIVLNAGTIVEKGTHDELLAAGGRYASMWEKQIRAERAVDAAKEATLRAARALRRANMNHKKGTETPLDGYNSLGSSASLSGNNASRASKNSKSEDTTEDTTTSGSSSSDEESGHTGDRSRERNASY</sequence>
<protein>
    <submittedName>
        <fullName evidence="1">Uncharacterized protein</fullName>
    </submittedName>
</protein>
<gene>
    <name evidence="1" type="ORF">NQ176_g8535</name>
</gene>
<proteinExistence type="predicted"/>
<dbReference type="EMBL" id="JANJQO010001689">
    <property type="protein sequence ID" value="KAJ2969693.1"/>
    <property type="molecule type" value="Genomic_DNA"/>
</dbReference>
<dbReference type="Proteomes" id="UP001143910">
    <property type="component" value="Unassembled WGS sequence"/>
</dbReference>
<reference evidence="1" key="1">
    <citation type="submission" date="2022-08" db="EMBL/GenBank/DDBJ databases">
        <title>Genome Sequence of Lecanicillium fungicola.</title>
        <authorList>
            <person name="Buettner E."/>
        </authorList>
    </citation>
    <scope>NUCLEOTIDE SEQUENCE</scope>
    <source>
        <strain evidence="1">Babe33</strain>
    </source>
</reference>
<evidence type="ECO:0000313" key="2">
    <source>
        <dbReference type="Proteomes" id="UP001143910"/>
    </source>
</evidence>
<organism evidence="1 2">
    <name type="scientific">Zarea fungicola</name>
    <dbReference type="NCBI Taxonomy" id="93591"/>
    <lineage>
        <taxon>Eukaryota</taxon>
        <taxon>Fungi</taxon>
        <taxon>Dikarya</taxon>
        <taxon>Ascomycota</taxon>
        <taxon>Pezizomycotina</taxon>
        <taxon>Sordariomycetes</taxon>
        <taxon>Hypocreomycetidae</taxon>
        <taxon>Hypocreales</taxon>
        <taxon>Cordycipitaceae</taxon>
        <taxon>Zarea</taxon>
    </lineage>
</organism>
<accession>A0ACC1MU14</accession>
<name>A0ACC1MU14_9HYPO</name>
<comment type="caution">
    <text evidence="1">The sequence shown here is derived from an EMBL/GenBank/DDBJ whole genome shotgun (WGS) entry which is preliminary data.</text>
</comment>
<keyword evidence="2" id="KW-1185">Reference proteome</keyword>